<gene>
    <name evidence="2" type="ORF">STRIP9103_05393</name>
</gene>
<protein>
    <submittedName>
        <fullName evidence="2">Uncharacterized protein</fullName>
    </submittedName>
</protein>
<keyword evidence="3" id="KW-1185">Reference proteome</keyword>
<dbReference type="Proteomes" id="UP000010411">
    <property type="component" value="Unassembled WGS sequence"/>
</dbReference>
<dbReference type="EMBL" id="AEJC01000072">
    <property type="protein sequence ID" value="EKX68521.1"/>
    <property type="molecule type" value="Genomic_DNA"/>
</dbReference>
<reference evidence="2 3" key="1">
    <citation type="submission" date="2012-11" db="EMBL/GenBank/DDBJ databases">
        <authorList>
            <person name="Huguet-Tapia J.C."/>
            <person name="Durkin A.S."/>
            <person name="Pettis G.S."/>
            <person name="Badger J.H."/>
        </authorList>
    </citation>
    <scope>NUCLEOTIDE SEQUENCE [LARGE SCALE GENOMIC DNA]</scope>
    <source>
        <strain evidence="2 3">91-03</strain>
    </source>
</reference>
<accession>L1L634</accession>
<dbReference type="AlphaFoldDB" id="L1L634"/>
<evidence type="ECO:0000313" key="3">
    <source>
        <dbReference type="Proteomes" id="UP000010411"/>
    </source>
</evidence>
<evidence type="ECO:0000256" key="1">
    <source>
        <dbReference type="SAM" id="MobiDB-lite"/>
    </source>
</evidence>
<dbReference type="PATRIC" id="fig|698759.3.peg.937"/>
<organism evidence="2 3">
    <name type="scientific">Streptomyces ipomoeae 91-03</name>
    <dbReference type="NCBI Taxonomy" id="698759"/>
    <lineage>
        <taxon>Bacteria</taxon>
        <taxon>Bacillati</taxon>
        <taxon>Actinomycetota</taxon>
        <taxon>Actinomycetes</taxon>
        <taxon>Kitasatosporales</taxon>
        <taxon>Streptomycetaceae</taxon>
        <taxon>Streptomyces</taxon>
    </lineage>
</organism>
<sequence length="58" mass="6287">MATGDGTSVRVRQWCAGRPSRPTSPLIRRPGRGCSSGREVGGSRVFGSRVFVMESIFM</sequence>
<comment type="caution">
    <text evidence="2">The sequence shown here is derived from an EMBL/GenBank/DDBJ whole genome shotgun (WGS) entry which is preliminary data.</text>
</comment>
<feature type="region of interest" description="Disordered" evidence="1">
    <location>
        <begin position="17"/>
        <end position="39"/>
    </location>
</feature>
<proteinExistence type="predicted"/>
<evidence type="ECO:0000313" key="2">
    <source>
        <dbReference type="EMBL" id="EKX68521.1"/>
    </source>
</evidence>
<name>L1L634_9ACTN</name>